<dbReference type="FunFam" id="3.40.20.10:FF:000018">
    <property type="entry name" value="Coactosin-like 1"/>
    <property type="match status" value="1"/>
</dbReference>
<dbReference type="GO" id="GO:0030425">
    <property type="term" value="C:dendrite"/>
    <property type="evidence" value="ECO:0007669"/>
    <property type="project" value="TreeGrafter"/>
</dbReference>
<dbReference type="PROSITE" id="PS50002">
    <property type="entry name" value="SH3"/>
    <property type="match status" value="1"/>
</dbReference>
<evidence type="ECO:0000256" key="3">
    <source>
        <dbReference type="ARBA" id="ARBA00022443"/>
    </source>
</evidence>
<dbReference type="GO" id="GO:0030864">
    <property type="term" value="C:cortical actin cytoskeleton"/>
    <property type="evidence" value="ECO:0007669"/>
    <property type="project" value="TreeGrafter"/>
</dbReference>
<evidence type="ECO:0000256" key="13">
    <source>
        <dbReference type="SAM" id="MobiDB-lite"/>
    </source>
</evidence>
<dbReference type="InterPro" id="IPR001452">
    <property type="entry name" value="SH3_domain"/>
</dbReference>
<feature type="compositionally biased region" description="Basic and acidic residues" evidence="13">
    <location>
        <begin position="176"/>
        <end position="239"/>
    </location>
</feature>
<dbReference type="EMBL" id="JAODUO010001328">
    <property type="protein sequence ID" value="KAK2166215.1"/>
    <property type="molecule type" value="Genomic_DNA"/>
</dbReference>
<keyword evidence="3 12" id="KW-0728">SH3 domain</keyword>
<keyword evidence="17" id="KW-1185">Reference proteome</keyword>
<dbReference type="GO" id="GO:0030027">
    <property type="term" value="C:lamellipodium"/>
    <property type="evidence" value="ECO:0007669"/>
    <property type="project" value="TreeGrafter"/>
</dbReference>
<evidence type="ECO:0000256" key="12">
    <source>
        <dbReference type="PROSITE-ProRule" id="PRU00192"/>
    </source>
</evidence>
<dbReference type="SMART" id="SM00326">
    <property type="entry name" value="SH3"/>
    <property type="match status" value="1"/>
</dbReference>
<name>A0AAD9K8Y3_RIDPI</name>
<dbReference type="InterPro" id="IPR029006">
    <property type="entry name" value="ADF-H/Gelsolin-like_dom_sf"/>
</dbReference>
<keyword evidence="4" id="KW-0963">Cytoplasm</keyword>
<dbReference type="GO" id="GO:0030833">
    <property type="term" value="P:regulation of actin filament polymerization"/>
    <property type="evidence" value="ECO:0007669"/>
    <property type="project" value="TreeGrafter"/>
</dbReference>
<evidence type="ECO:0000256" key="8">
    <source>
        <dbReference type="ARBA" id="ARBA00038052"/>
    </source>
</evidence>
<keyword evidence="5" id="KW-0175">Coiled coil</keyword>
<dbReference type="PRINTS" id="PR00452">
    <property type="entry name" value="SH3DOMAIN"/>
</dbReference>
<comment type="subcellular location">
    <subcellularLocation>
        <location evidence="1">Cytoplasm</location>
        <location evidence="1">Cytoskeleton</location>
    </subcellularLocation>
</comment>
<accession>A0AAD9K8Y3</accession>
<reference evidence="16" key="1">
    <citation type="journal article" date="2023" name="Mol. Biol. Evol.">
        <title>Third-Generation Sequencing Reveals the Adaptive Role of the Epigenome in Three Deep-Sea Polychaetes.</title>
        <authorList>
            <person name="Perez M."/>
            <person name="Aroh O."/>
            <person name="Sun Y."/>
            <person name="Lan Y."/>
            <person name="Juniper S.K."/>
            <person name="Young C.R."/>
            <person name="Angers B."/>
            <person name="Qian P.Y."/>
        </authorList>
    </citation>
    <scope>NUCLEOTIDE SEQUENCE</scope>
    <source>
        <strain evidence="16">R07B-5</strain>
    </source>
</reference>
<evidence type="ECO:0000256" key="6">
    <source>
        <dbReference type="ARBA" id="ARBA00023203"/>
    </source>
</evidence>
<feature type="compositionally biased region" description="Polar residues" evidence="13">
    <location>
        <begin position="473"/>
        <end position="491"/>
    </location>
</feature>
<feature type="compositionally biased region" description="Basic and acidic residues" evidence="13">
    <location>
        <begin position="261"/>
        <end position="272"/>
    </location>
</feature>
<dbReference type="SMART" id="SM00102">
    <property type="entry name" value="ADF"/>
    <property type="match status" value="1"/>
</dbReference>
<evidence type="ECO:0000256" key="4">
    <source>
        <dbReference type="ARBA" id="ARBA00022490"/>
    </source>
</evidence>
<feature type="domain" description="ADF-H" evidence="15">
    <location>
        <begin position="5"/>
        <end position="134"/>
    </location>
</feature>
<keyword evidence="7" id="KW-0206">Cytoskeleton</keyword>
<dbReference type="InterPro" id="IPR002108">
    <property type="entry name" value="ADF-H"/>
</dbReference>
<dbReference type="CDD" id="cd11960">
    <property type="entry name" value="SH3_Abp1_eu"/>
    <property type="match status" value="1"/>
</dbReference>
<dbReference type="PANTHER" id="PTHR10829:SF25">
    <property type="entry name" value="DREBRIN-LIKE PROTEIN"/>
    <property type="match status" value="1"/>
</dbReference>
<dbReference type="Gene3D" id="2.30.30.40">
    <property type="entry name" value="SH3 Domains"/>
    <property type="match status" value="1"/>
</dbReference>
<organism evidence="16 17">
    <name type="scientific">Ridgeia piscesae</name>
    <name type="common">Tubeworm</name>
    <dbReference type="NCBI Taxonomy" id="27915"/>
    <lineage>
        <taxon>Eukaryota</taxon>
        <taxon>Metazoa</taxon>
        <taxon>Spiralia</taxon>
        <taxon>Lophotrochozoa</taxon>
        <taxon>Annelida</taxon>
        <taxon>Polychaeta</taxon>
        <taxon>Sedentaria</taxon>
        <taxon>Canalipalpata</taxon>
        <taxon>Sabellida</taxon>
        <taxon>Siboglinidae</taxon>
        <taxon>Ridgeia</taxon>
    </lineage>
</organism>
<feature type="compositionally biased region" description="Pro residues" evidence="13">
    <location>
        <begin position="505"/>
        <end position="516"/>
    </location>
</feature>
<feature type="compositionally biased region" description="Low complexity" evidence="13">
    <location>
        <begin position="363"/>
        <end position="383"/>
    </location>
</feature>
<dbReference type="Proteomes" id="UP001209878">
    <property type="component" value="Unassembled WGS sequence"/>
</dbReference>
<gene>
    <name evidence="16" type="ORF">NP493_1329g00028</name>
</gene>
<evidence type="ECO:0000259" key="15">
    <source>
        <dbReference type="PROSITE" id="PS51263"/>
    </source>
</evidence>
<dbReference type="PROSITE" id="PS51263">
    <property type="entry name" value="ADF_H"/>
    <property type="match status" value="1"/>
</dbReference>
<feature type="compositionally biased region" description="Pro residues" evidence="13">
    <location>
        <begin position="347"/>
        <end position="362"/>
    </location>
</feature>
<dbReference type="Pfam" id="PF00241">
    <property type="entry name" value="Cofilin_ADF"/>
    <property type="match status" value="1"/>
</dbReference>
<protein>
    <recommendedName>
        <fullName evidence="11">Coactosin-like protein</fullName>
    </recommendedName>
</protein>
<comment type="similarity">
    <text evidence="2">Belongs to the ABP1 family.</text>
</comment>
<evidence type="ECO:0000259" key="14">
    <source>
        <dbReference type="PROSITE" id="PS50002"/>
    </source>
</evidence>
<dbReference type="Pfam" id="PF14604">
    <property type="entry name" value="SH3_9"/>
    <property type="match status" value="1"/>
</dbReference>
<dbReference type="AlphaFoldDB" id="A0AAD9K8Y3"/>
<dbReference type="GO" id="GO:0014069">
    <property type="term" value="C:postsynaptic density"/>
    <property type="evidence" value="ECO:0007669"/>
    <property type="project" value="TreeGrafter"/>
</dbReference>
<evidence type="ECO:0000256" key="2">
    <source>
        <dbReference type="ARBA" id="ARBA00011039"/>
    </source>
</evidence>
<dbReference type="GO" id="GO:0005884">
    <property type="term" value="C:actin filament"/>
    <property type="evidence" value="ECO:0007669"/>
    <property type="project" value="TreeGrafter"/>
</dbReference>
<feature type="compositionally biased region" description="Low complexity" evidence="13">
    <location>
        <begin position="416"/>
        <end position="432"/>
    </location>
</feature>
<evidence type="ECO:0000313" key="17">
    <source>
        <dbReference type="Proteomes" id="UP001209878"/>
    </source>
</evidence>
<comment type="caution">
    <text evidence="16">The sequence shown here is derived from an EMBL/GenBank/DDBJ whole genome shotgun (WGS) entry which is preliminary data.</text>
</comment>
<dbReference type="GO" id="GO:0048812">
    <property type="term" value="P:neuron projection morphogenesis"/>
    <property type="evidence" value="ECO:0007669"/>
    <property type="project" value="TreeGrafter"/>
</dbReference>
<dbReference type="PANTHER" id="PTHR10829">
    <property type="entry name" value="CORTACTIN AND DREBRIN"/>
    <property type="match status" value="1"/>
</dbReference>
<evidence type="ECO:0000256" key="9">
    <source>
        <dbReference type="ARBA" id="ARBA00058385"/>
    </source>
</evidence>
<evidence type="ECO:0000313" key="16">
    <source>
        <dbReference type="EMBL" id="KAK2166215.1"/>
    </source>
</evidence>
<feature type="region of interest" description="Disordered" evidence="13">
    <location>
        <begin position="132"/>
        <end position="161"/>
    </location>
</feature>
<dbReference type="GO" id="GO:0098974">
    <property type="term" value="P:postsynaptic actin cytoskeleton organization"/>
    <property type="evidence" value="ECO:0007669"/>
    <property type="project" value="TreeGrafter"/>
</dbReference>
<evidence type="ECO:0000256" key="10">
    <source>
        <dbReference type="ARBA" id="ARBA00062335"/>
    </source>
</evidence>
<dbReference type="InterPro" id="IPR036028">
    <property type="entry name" value="SH3-like_dom_sf"/>
</dbReference>
<evidence type="ECO:0000256" key="7">
    <source>
        <dbReference type="ARBA" id="ARBA00023212"/>
    </source>
</evidence>
<dbReference type="CDD" id="cd11281">
    <property type="entry name" value="ADF_drebrin_like"/>
    <property type="match status" value="1"/>
</dbReference>
<dbReference type="SUPFAM" id="SSF55753">
    <property type="entry name" value="Actin depolymerizing proteins"/>
    <property type="match status" value="1"/>
</dbReference>
<feature type="region of interest" description="Disordered" evidence="13">
    <location>
        <begin position="176"/>
        <end position="519"/>
    </location>
</feature>
<dbReference type="InterPro" id="IPR035717">
    <property type="entry name" value="Drebrin-like_SH3"/>
</dbReference>
<evidence type="ECO:0000256" key="5">
    <source>
        <dbReference type="ARBA" id="ARBA00023054"/>
    </source>
</evidence>
<dbReference type="GO" id="GO:0030427">
    <property type="term" value="C:site of polarized growth"/>
    <property type="evidence" value="ECO:0007669"/>
    <property type="project" value="TreeGrafter"/>
</dbReference>
<sequence length="577" mass="64098">MAKVDLNTNREELLRVHKEVSNPSNATDWALFGYEGQTNVLKVVAKGDGGLEELVDELNSGKIMYAYCRVIDPNTSLPKFVLINWQGEGVPELKKGKYAHHASDVAFLLRGAHVTINARSEDDVDEDAIKDQVSKASGSNYSIHKEKPKPQPPIKPVGSVYERTVVQNIGKRRDDFWSKTKAEETQRVAADKQRREKERQEADRERKEREAMETKRREENESERVRRIRSQREAEERASTKNTANQKQGWEETQREAMAMEEERRKRAETARKQATADAQSVISQRRIDPKAAFEQRTTSQFDDEPPAAAPSRPPPRKLKESFMPQEDPKPPQAPEPRRLGRLPSAPKSPPSRPPAAAPAPAAPATAAPATAAPAAPATAAPAQPQVRNLLQENLPPRQMSDDEDNEDDWGEEDSQPVIVKAAAAAPQVAQEAPDDNIYDDTSPQDIYDDTLQQDIYDDTTGQPPQDIYDDTAPQQLYQDTAPPSVQQGYSEETCDDVAAAHPASPAPQMSPPPTSPDLGLCARALYDYQATEDNEISFDPDDVITNIDQIDEGWWIGSAPDGTQGMFPANYVELIN</sequence>
<dbReference type="FunFam" id="2.30.30.40:FF:000046">
    <property type="entry name" value="Drebrin-like protein isoform B"/>
    <property type="match status" value="1"/>
</dbReference>
<comment type="subunit">
    <text evidence="10">Interacts with 5-lipoxygenase (ALOX5/5LO) in a calcium-independent manner. Binds to F-actin with a stoichiometry of 1:2.</text>
</comment>
<feature type="domain" description="SH3" evidence="14">
    <location>
        <begin position="518"/>
        <end position="577"/>
    </location>
</feature>
<dbReference type="SUPFAM" id="SSF50044">
    <property type="entry name" value="SH3-domain"/>
    <property type="match status" value="1"/>
</dbReference>
<dbReference type="GO" id="GO:0045773">
    <property type="term" value="P:positive regulation of axon extension"/>
    <property type="evidence" value="ECO:0007669"/>
    <property type="project" value="TreeGrafter"/>
</dbReference>
<evidence type="ECO:0000256" key="11">
    <source>
        <dbReference type="ARBA" id="ARBA00068121"/>
    </source>
</evidence>
<evidence type="ECO:0000256" key="1">
    <source>
        <dbReference type="ARBA" id="ARBA00004245"/>
    </source>
</evidence>
<dbReference type="Gene3D" id="3.40.20.10">
    <property type="entry name" value="Severin"/>
    <property type="match status" value="1"/>
</dbReference>
<proteinExistence type="inferred from homology"/>
<feature type="compositionally biased region" description="Acidic residues" evidence="13">
    <location>
        <begin position="402"/>
        <end position="415"/>
    </location>
</feature>
<comment type="function">
    <text evidence="9">Binds to F-actin in a calcium-independent manner. Has no direct effect on actin depolymerization. Acts as a chaperone for ALOX5 (5LO), influencing both its stability and activity in leukotrienes synthesis.</text>
</comment>
<dbReference type="GO" id="GO:0045211">
    <property type="term" value="C:postsynaptic membrane"/>
    <property type="evidence" value="ECO:0007669"/>
    <property type="project" value="TreeGrafter"/>
</dbReference>
<keyword evidence="6" id="KW-0009">Actin-binding</keyword>
<comment type="similarity">
    <text evidence="8">Belongs to the actin-binding proteins ADF family. Coactosin subfamily.</text>
</comment>
<dbReference type="GO" id="GO:0051015">
    <property type="term" value="F:actin filament binding"/>
    <property type="evidence" value="ECO:0007669"/>
    <property type="project" value="TreeGrafter"/>
</dbReference>